<keyword evidence="1" id="KW-1133">Transmembrane helix</keyword>
<sequence>MNLGKKNLMIIGAVVIIVLLIGGVLVASRRTTQLKEINEELLPTEAVIPTVDSSVSVDLISASAGREVTLQIKDFPNGTESIDYELSYQTKQQGLQGVIGTIQMKNNETSVDKTLTLGTCSSGACVYHQVLGKIRLNLRFTGDYGDKVFEKEYEI</sequence>
<gene>
    <name evidence="2" type="ORF">A3C25_03260</name>
</gene>
<accession>A0A1F7H1E5</accession>
<proteinExistence type="predicted"/>
<keyword evidence="1" id="KW-0472">Membrane</keyword>
<dbReference type="Proteomes" id="UP000177913">
    <property type="component" value="Unassembled WGS sequence"/>
</dbReference>
<name>A0A1F7H1E5_9BACT</name>
<evidence type="ECO:0000256" key="1">
    <source>
        <dbReference type="SAM" id="Phobius"/>
    </source>
</evidence>
<keyword evidence="1" id="KW-0812">Transmembrane</keyword>
<evidence type="ECO:0000313" key="2">
    <source>
        <dbReference type="EMBL" id="OGK25049.1"/>
    </source>
</evidence>
<organism evidence="2 3">
    <name type="scientific">Candidatus Roizmanbacteria bacterium RIFCSPHIGHO2_02_FULL_38_11</name>
    <dbReference type="NCBI Taxonomy" id="1802039"/>
    <lineage>
        <taxon>Bacteria</taxon>
        <taxon>Candidatus Roizmaniibacteriota</taxon>
    </lineage>
</organism>
<reference evidence="2 3" key="1">
    <citation type="journal article" date="2016" name="Nat. Commun.">
        <title>Thousands of microbial genomes shed light on interconnected biogeochemical processes in an aquifer system.</title>
        <authorList>
            <person name="Anantharaman K."/>
            <person name="Brown C.T."/>
            <person name="Hug L.A."/>
            <person name="Sharon I."/>
            <person name="Castelle C.J."/>
            <person name="Probst A.J."/>
            <person name="Thomas B.C."/>
            <person name="Singh A."/>
            <person name="Wilkins M.J."/>
            <person name="Karaoz U."/>
            <person name="Brodie E.L."/>
            <person name="Williams K.H."/>
            <person name="Hubbard S.S."/>
            <person name="Banfield J.F."/>
        </authorList>
    </citation>
    <scope>NUCLEOTIDE SEQUENCE [LARGE SCALE GENOMIC DNA]</scope>
</reference>
<comment type="caution">
    <text evidence="2">The sequence shown here is derived from an EMBL/GenBank/DDBJ whole genome shotgun (WGS) entry which is preliminary data.</text>
</comment>
<dbReference type="AlphaFoldDB" id="A0A1F7H1E5"/>
<dbReference type="EMBL" id="MFZO01000019">
    <property type="protein sequence ID" value="OGK25049.1"/>
    <property type="molecule type" value="Genomic_DNA"/>
</dbReference>
<evidence type="ECO:0000313" key="3">
    <source>
        <dbReference type="Proteomes" id="UP000177913"/>
    </source>
</evidence>
<feature type="transmembrane region" description="Helical" evidence="1">
    <location>
        <begin position="6"/>
        <end position="27"/>
    </location>
</feature>
<protein>
    <submittedName>
        <fullName evidence="2">Uncharacterized protein</fullName>
    </submittedName>
</protein>